<protein>
    <submittedName>
        <fullName evidence="1">Uncharacterized protein DUF697</fullName>
    </submittedName>
</protein>
<gene>
    <name evidence="1" type="ORF">EDD62_0906</name>
</gene>
<keyword evidence="2" id="KW-1185">Reference proteome</keyword>
<dbReference type="STRING" id="1849491.BVH56_02830"/>
<name>A0A1Q1G0P7_9BACL</name>
<dbReference type="OrthoDB" id="2417990at2"/>
<dbReference type="EMBL" id="RKRK01000002">
    <property type="protein sequence ID" value="RPF58262.1"/>
    <property type="molecule type" value="Genomic_DNA"/>
</dbReference>
<dbReference type="RefSeq" id="WP_077140007.1">
    <property type="nucleotide sequence ID" value="NZ_CBCSGK010000003.1"/>
</dbReference>
<accession>A0A3N5CDL0</accession>
<evidence type="ECO:0000313" key="1">
    <source>
        <dbReference type="EMBL" id="RPF58262.1"/>
    </source>
</evidence>
<organism evidence="1 2">
    <name type="scientific">Abyssicoccus albus</name>
    <dbReference type="NCBI Taxonomy" id="1817405"/>
    <lineage>
        <taxon>Bacteria</taxon>
        <taxon>Bacillati</taxon>
        <taxon>Bacillota</taxon>
        <taxon>Bacilli</taxon>
        <taxon>Bacillales</taxon>
        <taxon>Abyssicoccaceae</taxon>
    </lineage>
</organism>
<dbReference type="Proteomes" id="UP000277108">
    <property type="component" value="Unassembled WGS sequence"/>
</dbReference>
<sequence length="153" mass="17022">MNRPTTEAEIQARKAEALKLIKRKSMYSSVAAIVPIPGLDVTTDMKLMSDIVNDINELFGLSHKDVQKLPDSLKKKVLIMATSAGSEFIGRRVTKTIIGIFFRSTAKKQVAKQSKYIPFIGQAVAGGISYYMMKKMGEDHIEKCVNVSRRLIS</sequence>
<proteinExistence type="predicted"/>
<comment type="caution">
    <text evidence="1">The sequence shown here is derived from an EMBL/GenBank/DDBJ whole genome shotgun (WGS) entry which is preliminary data.</text>
</comment>
<reference evidence="1 2" key="1">
    <citation type="submission" date="2018-11" db="EMBL/GenBank/DDBJ databases">
        <title>Genomic Encyclopedia of Type Strains, Phase IV (KMG-IV): sequencing the most valuable type-strain genomes for metagenomic binning, comparative biology and taxonomic classification.</title>
        <authorList>
            <person name="Goeker M."/>
        </authorList>
    </citation>
    <scope>NUCLEOTIDE SEQUENCE [LARGE SCALE GENOMIC DNA]</scope>
    <source>
        <strain evidence="1 2">DSM 29158</strain>
    </source>
</reference>
<dbReference type="AlphaFoldDB" id="A0A1Q1G0P7"/>
<evidence type="ECO:0000313" key="2">
    <source>
        <dbReference type="Proteomes" id="UP000277108"/>
    </source>
</evidence>
<accession>A0A1Q1G0P7</accession>